<keyword evidence="11 12" id="KW-0119">Carbohydrate metabolism</keyword>
<evidence type="ECO:0000256" key="2">
    <source>
        <dbReference type="ARBA" id="ARBA00012035"/>
    </source>
</evidence>
<reference evidence="14 15" key="1">
    <citation type="submission" date="2020-09" db="EMBL/GenBank/DDBJ databases">
        <title>Paenibacillus sp. CAU 1523 isolated from sand of Haeundae Beach.</title>
        <authorList>
            <person name="Kim W."/>
        </authorList>
    </citation>
    <scope>NUCLEOTIDE SEQUENCE [LARGE SCALE GENOMIC DNA]</scope>
    <source>
        <strain evidence="14 15">CAU 1523</strain>
    </source>
</reference>
<evidence type="ECO:0000256" key="9">
    <source>
        <dbReference type="ARBA" id="ARBA00022842"/>
    </source>
</evidence>
<evidence type="ECO:0000256" key="1">
    <source>
        <dbReference type="ARBA" id="ARBA00005380"/>
    </source>
</evidence>
<keyword evidence="15" id="KW-1185">Reference proteome</keyword>
<dbReference type="CDD" id="cd01174">
    <property type="entry name" value="ribokinase"/>
    <property type="match status" value="1"/>
</dbReference>
<keyword evidence="7 12" id="KW-0418">Kinase</keyword>
<dbReference type="Pfam" id="PF00294">
    <property type="entry name" value="PfkB"/>
    <property type="match status" value="1"/>
</dbReference>
<dbReference type="Gene3D" id="3.40.1190.20">
    <property type="match status" value="1"/>
</dbReference>
<comment type="subcellular location">
    <subcellularLocation>
        <location evidence="12">Cytoplasm</location>
    </subcellularLocation>
</comment>
<feature type="binding site" evidence="12">
    <location>
        <position position="286"/>
    </location>
    <ligand>
        <name>K(+)</name>
        <dbReference type="ChEBI" id="CHEBI:29103"/>
    </ligand>
</feature>
<comment type="similarity">
    <text evidence="12">Belongs to the carbohydrate kinase PfkB family. Ribokinase subfamily.</text>
</comment>
<evidence type="ECO:0000313" key="15">
    <source>
        <dbReference type="Proteomes" id="UP000634529"/>
    </source>
</evidence>
<keyword evidence="8 12" id="KW-0067">ATP-binding</keyword>
<feature type="active site" description="Proton acceptor" evidence="12">
    <location>
        <position position="253"/>
    </location>
</feature>
<feature type="binding site" evidence="12">
    <location>
        <position position="292"/>
    </location>
    <ligand>
        <name>K(+)</name>
        <dbReference type="ChEBI" id="CHEBI:29103"/>
    </ligand>
</feature>
<keyword evidence="5 12" id="KW-0479">Metal-binding</keyword>
<comment type="function">
    <text evidence="12">Catalyzes the phosphorylation of ribose at O-5 in a reaction requiring ATP and magnesium. The resulting D-ribose-5-phosphate can then be used either for sythesis of nucleotides, histidine, and tryptophan, or as a component of the pentose phosphate pathway.</text>
</comment>
<evidence type="ECO:0000256" key="5">
    <source>
        <dbReference type="ARBA" id="ARBA00022723"/>
    </source>
</evidence>
<dbReference type="PRINTS" id="PR00990">
    <property type="entry name" value="RIBOKINASE"/>
</dbReference>
<evidence type="ECO:0000313" key="14">
    <source>
        <dbReference type="EMBL" id="MBD8500389.1"/>
    </source>
</evidence>
<comment type="caution">
    <text evidence="14">The sequence shown here is derived from an EMBL/GenBank/DDBJ whole genome shotgun (WGS) entry which is preliminary data.</text>
</comment>
<sequence>MNKLIVFGSLNMDLSIEADHVPQQGETIVGRNFMTSSGGKGGNQAVAAAKMGAATFIIGSVGKDLFGEQLIRELSATGVDCSYLRSSDHNPTGVAMITCTDGDNRIILNPGANHELTSADIEEMVNKIGQPGDLFLTQFECDYESTMSSLIMAKQKGLYTMLNAAPAHSISDEAYKNIDLLIVNQTECAYLTNIHPHHVEDCKEPIAYFQERGVSSILITLGSEGSVTMIDGKLIHIPSQKIEHVVDTTAAGDAYIGALSSALLQQQDLPNAMQLATNTAALTIMKRGAQQSIPTQHEVQQYFGEAKQYA</sequence>
<feature type="binding site" evidence="12">
    <location>
        <position position="253"/>
    </location>
    <ligand>
        <name>substrate</name>
    </ligand>
</feature>
<evidence type="ECO:0000259" key="13">
    <source>
        <dbReference type="Pfam" id="PF00294"/>
    </source>
</evidence>
<comment type="pathway">
    <text evidence="12">Carbohydrate metabolism; D-ribose degradation; D-ribose 5-phosphate from beta-D-ribopyranose: step 2/2.</text>
</comment>
<keyword evidence="10 12" id="KW-0630">Potassium</keyword>
<keyword evidence="6 12" id="KW-0547">Nucleotide-binding</keyword>
<evidence type="ECO:0000256" key="12">
    <source>
        <dbReference type="HAMAP-Rule" id="MF_01987"/>
    </source>
</evidence>
<feature type="binding site" evidence="12">
    <location>
        <position position="140"/>
    </location>
    <ligand>
        <name>substrate</name>
    </ligand>
</feature>
<comment type="activity regulation">
    <text evidence="12">Activated by a monovalent cation that binds near, but not in, the active site. The most likely occupant of the site in vivo is potassium. Ion binding induces a conformational change that may alter substrate affinity.</text>
</comment>
<evidence type="ECO:0000256" key="10">
    <source>
        <dbReference type="ARBA" id="ARBA00022958"/>
    </source>
</evidence>
<evidence type="ECO:0000256" key="6">
    <source>
        <dbReference type="ARBA" id="ARBA00022741"/>
    </source>
</evidence>
<dbReference type="InterPro" id="IPR002173">
    <property type="entry name" value="Carboh/pur_kinase_PfkB_CS"/>
</dbReference>
<dbReference type="InterPro" id="IPR011611">
    <property type="entry name" value="PfkB_dom"/>
</dbReference>
<protein>
    <recommendedName>
        <fullName evidence="3 12">Ribokinase</fullName>
        <shortName evidence="12">RK</shortName>
        <ecNumber evidence="2 12">2.7.1.15</ecNumber>
    </recommendedName>
</protein>
<comment type="cofactor">
    <cofactor evidence="12">
        <name>Mg(2+)</name>
        <dbReference type="ChEBI" id="CHEBI:18420"/>
    </cofactor>
    <text evidence="12">Requires a divalent cation, most likely magnesium in vivo, as an electrophilic catalyst to aid phosphoryl group transfer. It is the chelate of the metal and the nucleotide that is the actual substrate.</text>
</comment>
<comment type="subunit">
    <text evidence="12">Homodimer.</text>
</comment>
<evidence type="ECO:0000256" key="4">
    <source>
        <dbReference type="ARBA" id="ARBA00022679"/>
    </source>
</evidence>
<dbReference type="NCBIfam" id="TIGR02152">
    <property type="entry name" value="D_ribokin_bact"/>
    <property type="match status" value="1"/>
</dbReference>
<dbReference type="HAMAP" id="MF_01987">
    <property type="entry name" value="Ribokinase"/>
    <property type="match status" value="1"/>
</dbReference>
<dbReference type="PANTHER" id="PTHR10584:SF166">
    <property type="entry name" value="RIBOKINASE"/>
    <property type="match status" value="1"/>
</dbReference>
<proteinExistence type="inferred from homology"/>
<feature type="binding site" evidence="12">
    <location>
        <begin position="11"/>
        <end position="13"/>
    </location>
    <ligand>
        <name>substrate</name>
    </ligand>
</feature>
<feature type="domain" description="Carbohydrate kinase PfkB" evidence="13">
    <location>
        <begin position="1"/>
        <end position="295"/>
    </location>
</feature>
<keyword evidence="9 12" id="KW-0460">Magnesium</keyword>
<gene>
    <name evidence="12 14" type="primary">rbsK</name>
    <name evidence="14" type="ORF">IFO66_19050</name>
</gene>
<dbReference type="InterPro" id="IPR002139">
    <property type="entry name" value="Ribo/fructo_kinase"/>
</dbReference>
<feature type="binding site" evidence="12">
    <location>
        <position position="184"/>
    </location>
    <ligand>
        <name>ATP</name>
        <dbReference type="ChEBI" id="CHEBI:30616"/>
    </ligand>
</feature>
<organism evidence="14 15">
    <name type="scientific">Paenibacillus arenosi</name>
    <dbReference type="NCBI Taxonomy" id="2774142"/>
    <lineage>
        <taxon>Bacteria</taxon>
        <taxon>Bacillati</taxon>
        <taxon>Bacillota</taxon>
        <taxon>Bacilli</taxon>
        <taxon>Bacillales</taxon>
        <taxon>Paenibacillaceae</taxon>
        <taxon>Paenibacillus</taxon>
    </lineage>
</organism>
<keyword evidence="12" id="KW-0963">Cytoplasm</keyword>
<keyword evidence="4 12" id="KW-0808">Transferase</keyword>
<feature type="binding site" evidence="12">
    <location>
        <position position="288"/>
    </location>
    <ligand>
        <name>K(+)</name>
        <dbReference type="ChEBI" id="CHEBI:29103"/>
    </ligand>
</feature>
<dbReference type="PROSITE" id="PS00584">
    <property type="entry name" value="PFKB_KINASES_2"/>
    <property type="match status" value="1"/>
</dbReference>
<dbReference type="InterPro" id="IPR011877">
    <property type="entry name" value="Ribokinase"/>
</dbReference>
<feature type="binding site" evidence="12">
    <location>
        <position position="247"/>
    </location>
    <ligand>
        <name>K(+)</name>
        <dbReference type="ChEBI" id="CHEBI:29103"/>
    </ligand>
</feature>
<feature type="binding site" evidence="12">
    <location>
        <begin position="39"/>
        <end position="43"/>
    </location>
    <ligand>
        <name>substrate</name>
    </ligand>
</feature>
<dbReference type="PANTHER" id="PTHR10584">
    <property type="entry name" value="SUGAR KINASE"/>
    <property type="match status" value="1"/>
</dbReference>
<evidence type="ECO:0000256" key="3">
    <source>
        <dbReference type="ARBA" id="ARBA00016943"/>
    </source>
</evidence>
<evidence type="ECO:0000256" key="11">
    <source>
        <dbReference type="ARBA" id="ARBA00023277"/>
    </source>
</evidence>
<dbReference type="SUPFAM" id="SSF53613">
    <property type="entry name" value="Ribokinase-like"/>
    <property type="match status" value="1"/>
</dbReference>
<comment type="catalytic activity">
    <reaction evidence="12">
        <text>D-ribose + ATP = D-ribose 5-phosphate + ADP + H(+)</text>
        <dbReference type="Rhea" id="RHEA:13697"/>
        <dbReference type="ChEBI" id="CHEBI:15378"/>
        <dbReference type="ChEBI" id="CHEBI:30616"/>
        <dbReference type="ChEBI" id="CHEBI:47013"/>
        <dbReference type="ChEBI" id="CHEBI:78346"/>
        <dbReference type="ChEBI" id="CHEBI:456216"/>
        <dbReference type="EC" id="2.7.1.15"/>
    </reaction>
</comment>
<feature type="binding site" evidence="12">
    <location>
        <position position="283"/>
    </location>
    <ligand>
        <name>K(+)</name>
        <dbReference type="ChEBI" id="CHEBI:29103"/>
    </ligand>
</feature>
<comment type="similarity">
    <text evidence="1">Belongs to the carbohydrate kinase pfkB family.</text>
</comment>
<comment type="caution">
    <text evidence="12">Lacks conserved residue(s) required for the propagation of feature annotation.</text>
</comment>
<feature type="binding site" evidence="12">
    <location>
        <begin position="252"/>
        <end position="253"/>
    </location>
    <ligand>
        <name>ATP</name>
        <dbReference type="ChEBI" id="CHEBI:30616"/>
    </ligand>
</feature>
<feature type="binding site" evidence="12">
    <location>
        <begin position="220"/>
        <end position="225"/>
    </location>
    <ligand>
        <name>ATP</name>
        <dbReference type="ChEBI" id="CHEBI:30616"/>
    </ligand>
</feature>
<dbReference type="EMBL" id="JACYTN010000022">
    <property type="protein sequence ID" value="MBD8500389.1"/>
    <property type="molecule type" value="Genomic_DNA"/>
</dbReference>
<dbReference type="GO" id="GO:0004747">
    <property type="term" value="F:ribokinase activity"/>
    <property type="evidence" value="ECO:0007669"/>
    <property type="project" value="UniProtKB-EC"/>
</dbReference>
<evidence type="ECO:0000256" key="7">
    <source>
        <dbReference type="ARBA" id="ARBA00022777"/>
    </source>
</evidence>
<dbReference type="EC" id="2.7.1.15" evidence="2 12"/>
<dbReference type="RefSeq" id="WP_192026690.1">
    <property type="nucleotide sequence ID" value="NZ_JACYTN010000022.1"/>
</dbReference>
<name>A0ABR9B3A6_9BACL</name>
<accession>A0ABR9B3A6</accession>
<dbReference type="InterPro" id="IPR029056">
    <property type="entry name" value="Ribokinase-like"/>
</dbReference>
<dbReference type="Proteomes" id="UP000634529">
    <property type="component" value="Unassembled WGS sequence"/>
</dbReference>
<evidence type="ECO:0000256" key="8">
    <source>
        <dbReference type="ARBA" id="ARBA00022840"/>
    </source>
</evidence>
<feature type="binding site" evidence="12">
    <location>
        <position position="249"/>
    </location>
    <ligand>
        <name>K(+)</name>
        <dbReference type="ChEBI" id="CHEBI:29103"/>
    </ligand>
</feature>